<feature type="non-terminal residue" evidence="4">
    <location>
        <position position="222"/>
    </location>
</feature>
<keyword evidence="3" id="KW-0732">Signal</keyword>
<name>A0ABV2SY51_9FLAO</name>
<evidence type="ECO:0000256" key="1">
    <source>
        <dbReference type="ARBA" id="ARBA00022737"/>
    </source>
</evidence>
<comment type="caution">
    <text evidence="4">The sequence shown here is derived from an EMBL/GenBank/DDBJ whole genome shotgun (WGS) entry which is preliminary data.</text>
</comment>
<evidence type="ECO:0000256" key="2">
    <source>
        <dbReference type="SAM" id="MobiDB-lite"/>
    </source>
</evidence>
<evidence type="ECO:0000313" key="4">
    <source>
        <dbReference type="EMBL" id="MET6992096.1"/>
    </source>
</evidence>
<dbReference type="PANTHER" id="PTHR37456:SF3">
    <property type="entry name" value="COLLAGEN ALPHA-1(XXV) CHAIN"/>
    <property type="match status" value="1"/>
</dbReference>
<sequence length="222" mass="22328">MNKFKKFLFFLLFIGANCLTAQVKIGENPNSINAASIIELESTTKAFVLTRVSNTQMENIAPLRGAMVYNTDAQCIFFYSGTKWYNLCKGGSSTTGGVGIQSTVDNGNGTFTFNYTDGTNFTTPNLKGAKGDTGTQGATGAKGETGAKGDTGAQGIQGVTGTKGLDGINGSTGAKGDTGATGIQGVTGAKGLDGINGTIGINGTTGDKGDTGAAGTNGTNGT</sequence>
<evidence type="ECO:0000313" key="5">
    <source>
        <dbReference type="Proteomes" id="UP001549799"/>
    </source>
</evidence>
<feature type="region of interest" description="Disordered" evidence="2">
    <location>
        <begin position="200"/>
        <end position="222"/>
    </location>
</feature>
<feature type="compositionally biased region" description="Low complexity" evidence="2">
    <location>
        <begin position="132"/>
        <end position="153"/>
    </location>
</feature>
<reference evidence="4 5" key="1">
    <citation type="submission" date="2024-07" db="EMBL/GenBank/DDBJ databases">
        <title>The genome sequence of type strain Sediminicola arcticus GDMCC 1.2805.</title>
        <authorList>
            <person name="Liu Y."/>
        </authorList>
    </citation>
    <scope>NUCLEOTIDE SEQUENCE [LARGE SCALE GENOMIC DNA]</scope>
    <source>
        <strain evidence="4 5">GDMCC 1.2805</strain>
    </source>
</reference>
<protein>
    <submittedName>
        <fullName evidence="4">Collagen-like protein</fullName>
    </submittedName>
</protein>
<gene>
    <name evidence="4" type="ORF">ABXZ36_15745</name>
</gene>
<dbReference type="InterPro" id="IPR008160">
    <property type="entry name" value="Collagen"/>
</dbReference>
<dbReference type="Pfam" id="PF01391">
    <property type="entry name" value="Collagen"/>
    <property type="match status" value="1"/>
</dbReference>
<keyword evidence="5" id="KW-1185">Reference proteome</keyword>
<keyword evidence="1" id="KW-0677">Repeat</keyword>
<dbReference type="InterPro" id="IPR050938">
    <property type="entry name" value="Collagen_Structural_Proteins"/>
</dbReference>
<dbReference type="EMBL" id="JBEXAE010000017">
    <property type="protein sequence ID" value="MET6992096.1"/>
    <property type="molecule type" value="Genomic_DNA"/>
</dbReference>
<feature type="signal peptide" evidence="3">
    <location>
        <begin position="1"/>
        <end position="21"/>
    </location>
</feature>
<dbReference type="PANTHER" id="PTHR37456">
    <property type="entry name" value="SI:CH211-266K2.1"/>
    <property type="match status" value="1"/>
</dbReference>
<proteinExistence type="predicted"/>
<feature type="chain" id="PRO_5047340305" evidence="3">
    <location>
        <begin position="22"/>
        <end position="222"/>
    </location>
</feature>
<organism evidence="4 5">
    <name type="scientific">Sediminicola arcticus</name>
    <dbReference type="NCBI Taxonomy" id="1574308"/>
    <lineage>
        <taxon>Bacteria</taxon>
        <taxon>Pseudomonadati</taxon>
        <taxon>Bacteroidota</taxon>
        <taxon>Flavobacteriia</taxon>
        <taxon>Flavobacteriales</taxon>
        <taxon>Flavobacteriaceae</taxon>
        <taxon>Sediminicola</taxon>
    </lineage>
</organism>
<accession>A0ABV2SY51</accession>
<dbReference type="Proteomes" id="UP001549799">
    <property type="component" value="Unassembled WGS sequence"/>
</dbReference>
<feature type="region of interest" description="Disordered" evidence="2">
    <location>
        <begin position="126"/>
        <end position="155"/>
    </location>
</feature>
<evidence type="ECO:0000256" key="3">
    <source>
        <dbReference type="SAM" id="SignalP"/>
    </source>
</evidence>